<keyword evidence="3" id="KW-1185">Reference proteome</keyword>
<comment type="caution">
    <text evidence="2">The sequence shown here is derived from an EMBL/GenBank/DDBJ whole genome shotgun (WGS) entry which is preliminary data.</text>
</comment>
<protein>
    <recommendedName>
        <fullName evidence="4">D-mannose binding lectin</fullName>
    </recommendedName>
</protein>
<dbReference type="Proteomes" id="UP001500542">
    <property type="component" value="Unassembled WGS sequence"/>
</dbReference>
<gene>
    <name evidence="2" type="ORF">GCM10009554_36420</name>
</gene>
<dbReference type="SUPFAM" id="SSF51110">
    <property type="entry name" value="alpha-D-mannose-specific plant lectins"/>
    <property type="match status" value="2"/>
</dbReference>
<dbReference type="InterPro" id="IPR036426">
    <property type="entry name" value="Bulb-type_lectin_dom_sf"/>
</dbReference>
<organism evidence="2 3">
    <name type="scientific">Kribbella koreensis</name>
    <dbReference type="NCBI Taxonomy" id="57909"/>
    <lineage>
        <taxon>Bacteria</taxon>
        <taxon>Bacillati</taxon>
        <taxon>Actinomycetota</taxon>
        <taxon>Actinomycetes</taxon>
        <taxon>Propionibacteriales</taxon>
        <taxon>Kribbellaceae</taxon>
        <taxon>Kribbella</taxon>
    </lineage>
</organism>
<name>A0ABN1QIQ4_9ACTN</name>
<proteinExistence type="predicted"/>
<evidence type="ECO:0000313" key="3">
    <source>
        <dbReference type="Proteomes" id="UP001500542"/>
    </source>
</evidence>
<sequence length="255" mass="27433">MKAFSAVLAAALATAAALVVTPAAQAAPTSATAVADQLLPGQRLKSGQFIRSKNGVYTLRMANTGTVQLLKNGFEEPLWSSWTYRPGSVLVLSKTGTLDVIYGRTKISSIGPKNAPNAKLVLPDTGNLTILNTAGKAVWNRHMVIETLWPSFMIHAGDANGRDMVMYSQNRIYTLQMRTDGNLVLLKNGKTVLWSTGTKSGWTAGLLSDGTFEMLNLGGDSVWRIETRSPGTILQLSNTGGLRLIYGRTVVEVLH</sequence>
<feature type="signal peptide" evidence="1">
    <location>
        <begin position="1"/>
        <end position="26"/>
    </location>
</feature>
<evidence type="ECO:0008006" key="4">
    <source>
        <dbReference type="Google" id="ProtNLM"/>
    </source>
</evidence>
<feature type="chain" id="PRO_5046254558" description="D-mannose binding lectin" evidence="1">
    <location>
        <begin position="27"/>
        <end position="255"/>
    </location>
</feature>
<dbReference type="RefSeq" id="WP_343970919.1">
    <property type="nucleotide sequence ID" value="NZ_BAAAHK010000007.1"/>
</dbReference>
<reference evidence="2 3" key="1">
    <citation type="journal article" date="2019" name="Int. J. Syst. Evol. Microbiol.">
        <title>The Global Catalogue of Microorganisms (GCM) 10K type strain sequencing project: providing services to taxonomists for standard genome sequencing and annotation.</title>
        <authorList>
            <consortium name="The Broad Institute Genomics Platform"/>
            <consortium name="The Broad Institute Genome Sequencing Center for Infectious Disease"/>
            <person name="Wu L."/>
            <person name="Ma J."/>
        </authorList>
    </citation>
    <scope>NUCLEOTIDE SEQUENCE [LARGE SCALE GENOMIC DNA]</scope>
    <source>
        <strain evidence="2 3">JCM 10977</strain>
    </source>
</reference>
<dbReference type="EMBL" id="BAAAHK010000007">
    <property type="protein sequence ID" value="GAA0943252.1"/>
    <property type="molecule type" value="Genomic_DNA"/>
</dbReference>
<evidence type="ECO:0000256" key="1">
    <source>
        <dbReference type="SAM" id="SignalP"/>
    </source>
</evidence>
<keyword evidence="1" id="KW-0732">Signal</keyword>
<dbReference type="Gene3D" id="2.90.10.30">
    <property type="match status" value="2"/>
</dbReference>
<evidence type="ECO:0000313" key="2">
    <source>
        <dbReference type="EMBL" id="GAA0943252.1"/>
    </source>
</evidence>
<accession>A0ABN1QIQ4</accession>